<dbReference type="InterPro" id="IPR046586">
    <property type="entry name" value="DUF6644"/>
</dbReference>
<feature type="transmembrane region" description="Helical" evidence="1">
    <location>
        <begin position="72"/>
        <end position="92"/>
    </location>
</feature>
<dbReference type="Pfam" id="PF20349">
    <property type="entry name" value="DUF6644"/>
    <property type="match status" value="1"/>
</dbReference>
<dbReference type="KEGG" id="pry:Prubr_64450"/>
<dbReference type="RefSeq" id="WP_212818695.1">
    <property type="nucleotide sequence ID" value="NZ_AP023359.1"/>
</dbReference>
<dbReference type="EMBL" id="AP023359">
    <property type="protein sequence ID" value="BCJ69424.1"/>
    <property type="molecule type" value="Genomic_DNA"/>
</dbReference>
<proteinExistence type="predicted"/>
<dbReference type="AlphaFoldDB" id="A0A810NAJ9"/>
<dbReference type="Proteomes" id="UP000680866">
    <property type="component" value="Chromosome"/>
</dbReference>
<feature type="transmembrane region" description="Helical" evidence="1">
    <location>
        <begin position="30"/>
        <end position="51"/>
    </location>
</feature>
<protein>
    <recommendedName>
        <fullName evidence="2">DUF6644 domain-containing protein</fullName>
    </recommendedName>
</protein>
<keyword evidence="1" id="KW-0472">Membrane</keyword>
<organism evidence="3 4">
    <name type="scientific">Polymorphospora rubra</name>
    <dbReference type="NCBI Taxonomy" id="338584"/>
    <lineage>
        <taxon>Bacteria</taxon>
        <taxon>Bacillati</taxon>
        <taxon>Actinomycetota</taxon>
        <taxon>Actinomycetes</taxon>
        <taxon>Micromonosporales</taxon>
        <taxon>Micromonosporaceae</taxon>
        <taxon>Polymorphospora</taxon>
    </lineage>
</organism>
<feature type="domain" description="DUF6644" evidence="2">
    <location>
        <begin position="4"/>
        <end position="159"/>
    </location>
</feature>
<accession>A0A810NAJ9</accession>
<name>A0A810NAJ9_9ACTN</name>
<evidence type="ECO:0000256" key="1">
    <source>
        <dbReference type="SAM" id="Phobius"/>
    </source>
</evidence>
<reference evidence="3" key="1">
    <citation type="submission" date="2020-08" db="EMBL/GenBank/DDBJ databases">
        <title>Whole genome shotgun sequence of Polymorphospora rubra NBRC 101157.</title>
        <authorList>
            <person name="Komaki H."/>
            <person name="Tamura T."/>
        </authorList>
    </citation>
    <scope>NUCLEOTIDE SEQUENCE</scope>
    <source>
        <strain evidence="3">NBRC 101157</strain>
    </source>
</reference>
<evidence type="ECO:0000259" key="2">
    <source>
        <dbReference type="Pfam" id="PF20349"/>
    </source>
</evidence>
<keyword evidence="1" id="KW-1133">Transmembrane helix</keyword>
<keyword evidence="4" id="KW-1185">Reference proteome</keyword>
<evidence type="ECO:0000313" key="4">
    <source>
        <dbReference type="Proteomes" id="UP000680866"/>
    </source>
</evidence>
<evidence type="ECO:0000313" key="3">
    <source>
        <dbReference type="EMBL" id="BCJ69424.1"/>
    </source>
</evidence>
<sequence>MTEFLEWLQGSGLGQAVRGTPYLYAALESLHILGLAVLVGTAICFDLRLLGVGSRLIRVTTAATCLLRVSRFGFLITALTGIALFAGSAVAVAQTGAFPWKLALIGVAGLNVLFFHRGVYRRVDSWNTASTTPRRAHAAAVVSMLAWTATVFAGRFIAYT</sequence>
<feature type="transmembrane region" description="Helical" evidence="1">
    <location>
        <begin position="98"/>
        <end position="115"/>
    </location>
</feature>
<feature type="transmembrane region" description="Helical" evidence="1">
    <location>
        <begin position="136"/>
        <end position="158"/>
    </location>
</feature>
<gene>
    <name evidence="3" type="ORF">Prubr_64450</name>
</gene>
<keyword evidence="1" id="KW-0812">Transmembrane</keyword>